<evidence type="ECO:0000256" key="1">
    <source>
        <dbReference type="SAM" id="MobiDB-lite"/>
    </source>
</evidence>
<accession>A0ABP6N638</accession>
<organism evidence="2 3">
    <name type="scientific">Streptomyces rameus</name>
    <dbReference type="NCBI Taxonomy" id="68261"/>
    <lineage>
        <taxon>Bacteria</taxon>
        <taxon>Bacillati</taxon>
        <taxon>Actinomycetota</taxon>
        <taxon>Actinomycetes</taxon>
        <taxon>Kitasatosporales</taxon>
        <taxon>Streptomycetaceae</taxon>
        <taxon>Streptomyces</taxon>
    </lineage>
</organism>
<name>A0ABP6N638_9ACTN</name>
<evidence type="ECO:0000313" key="2">
    <source>
        <dbReference type="EMBL" id="GAA3137668.1"/>
    </source>
</evidence>
<sequence length="118" mass="12437">MGRPHAHSGFARPAERGSAATVDGASGGEECLRRAAIVGARVLSVLDAASVEPGDTSVQIRPRERRVRAGNAFESGGRDQISLGRKYVTSWGRFAVPLVCHGSRPALPHRVGTGRPGR</sequence>
<dbReference type="Proteomes" id="UP001500893">
    <property type="component" value="Unassembled WGS sequence"/>
</dbReference>
<evidence type="ECO:0000313" key="3">
    <source>
        <dbReference type="Proteomes" id="UP001500893"/>
    </source>
</evidence>
<proteinExistence type="predicted"/>
<feature type="region of interest" description="Disordered" evidence="1">
    <location>
        <begin position="1"/>
        <end position="25"/>
    </location>
</feature>
<keyword evidence="3" id="KW-1185">Reference proteome</keyword>
<gene>
    <name evidence="2" type="ORF">GCM10010521_24790</name>
</gene>
<comment type="caution">
    <text evidence="2">The sequence shown here is derived from an EMBL/GenBank/DDBJ whole genome shotgun (WGS) entry which is preliminary data.</text>
</comment>
<protein>
    <submittedName>
        <fullName evidence="2">Uncharacterized protein</fullName>
    </submittedName>
</protein>
<reference evidence="3" key="1">
    <citation type="journal article" date="2019" name="Int. J. Syst. Evol. Microbiol.">
        <title>The Global Catalogue of Microorganisms (GCM) 10K type strain sequencing project: providing services to taxonomists for standard genome sequencing and annotation.</title>
        <authorList>
            <consortium name="The Broad Institute Genomics Platform"/>
            <consortium name="The Broad Institute Genome Sequencing Center for Infectious Disease"/>
            <person name="Wu L."/>
            <person name="Ma J."/>
        </authorList>
    </citation>
    <scope>NUCLEOTIDE SEQUENCE [LARGE SCALE GENOMIC DNA]</scope>
    <source>
        <strain evidence="3">JCM 11574</strain>
    </source>
</reference>
<dbReference type="EMBL" id="BAAAVM010000030">
    <property type="protein sequence ID" value="GAA3137668.1"/>
    <property type="molecule type" value="Genomic_DNA"/>
</dbReference>